<keyword evidence="7 12" id="KW-1133">Transmembrane helix</keyword>
<reference evidence="13" key="1">
    <citation type="journal article" date="2021" name="Nat. Commun.">
        <title>Genetic determinants of endophytism in the Arabidopsis root mycobiome.</title>
        <authorList>
            <person name="Mesny F."/>
            <person name="Miyauchi S."/>
            <person name="Thiergart T."/>
            <person name="Pickel B."/>
            <person name="Atanasova L."/>
            <person name="Karlsson M."/>
            <person name="Huettel B."/>
            <person name="Barry K.W."/>
            <person name="Haridas S."/>
            <person name="Chen C."/>
            <person name="Bauer D."/>
            <person name="Andreopoulos W."/>
            <person name="Pangilinan J."/>
            <person name="LaButti K."/>
            <person name="Riley R."/>
            <person name="Lipzen A."/>
            <person name="Clum A."/>
            <person name="Drula E."/>
            <person name="Henrissat B."/>
            <person name="Kohler A."/>
            <person name="Grigoriev I.V."/>
            <person name="Martin F.M."/>
            <person name="Hacquard S."/>
        </authorList>
    </citation>
    <scope>NUCLEOTIDE SEQUENCE</scope>
    <source>
        <strain evidence="13">MPI-SDFR-AT-0073</strain>
    </source>
</reference>
<evidence type="ECO:0000256" key="11">
    <source>
        <dbReference type="ARBA" id="ARBA00032555"/>
    </source>
</evidence>
<sequence>MARKVDNNHKEIFINNLYRKDYGLSEELIFQLTLTNFVTAGVVSLFVGLFADRYGRKSTNVVLTGSYGAAACLAMIPEVPALFAGRFLGGIAQAIMFTVLDSWIVGDFFTRKLLTQGCDLYRTFGTLGVINSFAAVLCGVLGDRLIWATGYNKAPFVVSWLVMWQAMQAVWSKMREAYGAVTTDDLEMKNNTPALSDFYRRPYIWALTLSSTVFEGSAFLFAFAALPLLKSVHKTKTELPTTYIFACIMTSALVGALSFNIIGVRRKIRFVRLMSLILAGANFVSYQLARAKNERSTFWLSCAYGLLIGLYYPCMGTLKARLVDEGIRSTVFSWLRAPVYFYVVAQLLRNQGAPSTVKLFQTSSYWFTGAFALMWLISFHKKLP</sequence>
<evidence type="ECO:0000313" key="14">
    <source>
        <dbReference type="Proteomes" id="UP000758603"/>
    </source>
</evidence>
<dbReference type="GO" id="GO:0005886">
    <property type="term" value="C:plasma membrane"/>
    <property type="evidence" value="ECO:0007669"/>
    <property type="project" value="UniProtKB-SubCell"/>
</dbReference>
<dbReference type="InterPro" id="IPR008509">
    <property type="entry name" value="MOT2/MFSD5"/>
</dbReference>
<dbReference type="RefSeq" id="XP_045954054.1">
    <property type="nucleotide sequence ID" value="XM_046096617.1"/>
</dbReference>
<feature type="transmembrane region" description="Helical" evidence="12">
    <location>
        <begin position="241"/>
        <end position="263"/>
    </location>
</feature>
<comment type="function">
    <text evidence="1">Mediates high-affinity intracellular uptake of the rare oligo-element molybdenum.</text>
</comment>
<evidence type="ECO:0000256" key="7">
    <source>
        <dbReference type="ARBA" id="ARBA00022989"/>
    </source>
</evidence>
<evidence type="ECO:0000256" key="10">
    <source>
        <dbReference type="ARBA" id="ARBA00030646"/>
    </source>
</evidence>
<comment type="subcellular location">
    <subcellularLocation>
        <location evidence="2">Cell membrane</location>
        <topology evidence="2">Multi-pass membrane protein</topology>
    </subcellularLocation>
</comment>
<feature type="transmembrane region" description="Helical" evidence="12">
    <location>
        <begin position="121"/>
        <end position="142"/>
    </location>
</feature>
<evidence type="ECO:0000256" key="9">
    <source>
        <dbReference type="ARBA" id="ARBA00023136"/>
    </source>
</evidence>
<evidence type="ECO:0000256" key="5">
    <source>
        <dbReference type="ARBA" id="ARBA00022475"/>
    </source>
</evidence>
<accession>A0A9P8UDB8</accession>
<dbReference type="GO" id="GO:0015098">
    <property type="term" value="F:molybdate ion transmembrane transporter activity"/>
    <property type="evidence" value="ECO:0007669"/>
    <property type="project" value="InterPro"/>
</dbReference>
<keyword evidence="8" id="KW-0406">Ion transport</keyword>
<feature type="transmembrane region" description="Helical" evidence="12">
    <location>
        <begin position="270"/>
        <end position="289"/>
    </location>
</feature>
<dbReference type="GO" id="GO:0006811">
    <property type="term" value="P:monoatomic ion transport"/>
    <property type="evidence" value="ECO:0007669"/>
    <property type="project" value="UniProtKB-KW"/>
</dbReference>
<keyword evidence="14" id="KW-1185">Reference proteome</keyword>
<dbReference type="GeneID" id="70125509"/>
<evidence type="ECO:0000256" key="2">
    <source>
        <dbReference type="ARBA" id="ARBA00004651"/>
    </source>
</evidence>
<dbReference type="OrthoDB" id="263957at2759"/>
<dbReference type="PANTHER" id="PTHR23516">
    <property type="entry name" value="SAM (S-ADENOSYL METHIONINE) TRANSPORTER"/>
    <property type="match status" value="1"/>
</dbReference>
<feature type="transmembrane region" description="Helical" evidence="12">
    <location>
        <begin position="203"/>
        <end position="229"/>
    </location>
</feature>
<gene>
    <name evidence="13" type="ORF">BKA67DRAFT_390722</name>
</gene>
<evidence type="ECO:0000256" key="3">
    <source>
        <dbReference type="ARBA" id="ARBA00021242"/>
    </source>
</evidence>
<name>A0A9P8UDB8_9PEZI</name>
<dbReference type="Gene3D" id="1.20.1250.20">
    <property type="entry name" value="MFS general substrate transporter like domains"/>
    <property type="match status" value="1"/>
</dbReference>
<evidence type="ECO:0000256" key="8">
    <source>
        <dbReference type="ARBA" id="ARBA00023065"/>
    </source>
</evidence>
<dbReference type="InterPro" id="IPR036259">
    <property type="entry name" value="MFS_trans_sf"/>
</dbReference>
<keyword evidence="9 12" id="KW-0472">Membrane</keyword>
<dbReference type="Pfam" id="PF05631">
    <property type="entry name" value="MFS_5"/>
    <property type="match status" value="1"/>
</dbReference>
<protein>
    <recommendedName>
        <fullName evidence="3">Molybdate-anion transporter</fullName>
    </recommendedName>
    <alternativeName>
        <fullName evidence="10">Major facilitator superfamily domain-containing protein 5</fullName>
    </alternativeName>
    <alternativeName>
        <fullName evidence="11">Molybdate transporter 2 homolog</fullName>
    </alternativeName>
</protein>
<proteinExistence type="predicted"/>
<evidence type="ECO:0000256" key="4">
    <source>
        <dbReference type="ARBA" id="ARBA00022448"/>
    </source>
</evidence>
<dbReference type="PANTHER" id="PTHR23516:SF1">
    <property type="entry name" value="MOLYBDATE-ANION TRANSPORTER"/>
    <property type="match status" value="1"/>
</dbReference>
<keyword evidence="5" id="KW-1003">Cell membrane</keyword>
<dbReference type="Proteomes" id="UP000758603">
    <property type="component" value="Unassembled WGS sequence"/>
</dbReference>
<evidence type="ECO:0000256" key="1">
    <source>
        <dbReference type="ARBA" id="ARBA00003019"/>
    </source>
</evidence>
<feature type="transmembrane region" description="Helical" evidence="12">
    <location>
        <begin position="326"/>
        <end position="343"/>
    </location>
</feature>
<feature type="transmembrane region" description="Helical" evidence="12">
    <location>
        <begin position="363"/>
        <end position="379"/>
    </location>
</feature>
<feature type="transmembrane region" description="Helical" evidence="12">
    <location>
        <begin position="295"/>
        <end position="314"/>
    </location>
</feature>
<dbReference type="SUPFAM" id="SSF103473">
    <property type="entry name" value="MFS general substrate transporter"/>
    <property type="match status" value="1"/>
</dbReference>
<feature type="transmembrane region" description="Helical" evidence="12">
    <location>
        <begin position="28"/>
        <end position="51"/>
    </location>
</feature>
<keyword evidence="4" id="KW-0813">Transport</keyword>
<comment type="caution">
    <text evidence="13">The sequence shown here is derived from an EMBL/GenBank/DDBJ whole genome shotgun (WGS) entry which is preliminary data.</text>
</comment>
<dbReference type="AlphaFoldDB" id="A0A9P8UDB8"/>
<feature type="transmembrane region" description="Helical" evidence="12">
    <location>
        <begin position="88"/>
        <end position="109"/>
    </location>
</feature>
<evidence type="ECO:0000313" key="13">
    <source>
        <dbReference type="EMBL" id="KAH6647542.1"/>
    </source>
</evidence>
<evidence type="ECO:0000256" key="6">
    <source>
        <dbReference type="ARBA" id="ARBA00022692"/>
    </source>
</evidence>
<keyword evidence="6 12" id="KW-0812">Transmembrane</keyword>
<evidence type="ECO:0000256" key="12">
    <source>
        <dbReference type="SAM" id="Phobius"/>
    </source>
</evidence>
<organism evidence="13 14">
    <name type="scientific">Truncatella angustata</name>
    <dbReference type="NCBI Taxonomy" id="152316"/>
    <lineage>
        <taxon>Eukaryota</taxon>
        <taxon>Fungi</taxon>
        <taxon>Dikarya</taxon>
        <taxon>Ascomycota</taxon>
        <taxon>Pezizomycotina</taxon>
        <taxon>Sordariomycetes</taxon>
        <taxon>Xylariomycetidae</taxon>
        <taxon>Amphisphaeriales</taxon>
        <taxon>Sporocadaceae</taxon>
        <taxon>Truncatella</taxon>
    </lineage>
</organism>
<dbReference type="EMBL" id="JAGPXC010000008">
    <property type="protein sequence ID" value="KAH6647542.1"/>
    <property type="molecule type" value="Genomic_DNA"/>
</dbReference>